<sequence>MIHRFGEFGQQPEPNSIITYFEKAAIDVVKTTLDDHVHTWTSLSSAASYLEKDPKSGSDYALSTKRGCVTLHWHHGCPGIPANRRCS</sequence>
<protein>
    <submittedName>
        <fullName evidence="1">Uncharacterized protein</fullName>
    </submittedName>
</protein>
<keyword evidence="2" id="KW-1185">Reference proteome</keyword>
<dbReference type="EMBL" id="JAODUP010000573">
    <property type="protein sequence ID" value="KAK2147033.1"/>
    <property type="molecule type" value="Genomic_DNA"/>
</dbReference>
<evidence type="ECO:0000313" key="1">
    <source>
        <dbReference type="EMBL" id="KAK2147033.1"/>
    </source>
</evidence>
<name>A0AAD9J5X5_9ANNE</name>
<comment type="caution">
    <text evidence="1">The sequence shown here is derived from an EMBL/GenBank/DDBJ whole genome shotgun (WGS) entry which is preliminary data.</text>
</comment>
<accession>A0AAD9J5X5</accession>
<evidence type="ECO:0000313" key="2">
    <source>
        <dbReference type="Proteomes" id="UP001208570"/>
    </source>
</evidence>
<proteinExistence type="predicted"/>
<dbReference type="AlphaFoldDB" id="A0AAD9J5X5"/>
<dbReference type="Proteomes" id="UP001208570">
    <property type="component" value="Unassembled WGS sequence"/>
</dbReference>
<gene>
    <name evidence="1" type="ORF">LSH36_573g05003</name>
</gene>
<reference evidence="1" key="1">
    <citation type="journal article" date="2023" name="Mol. Biol. Evol.">
        <title>Third-Generation Sequencing Reveals the Adaptive Role of the Epigenome in Three Deep-Sea Polychaetes.</title>
        <authorList>
            <person name="Perez M."/>
            <person name="Aroh O."/>
            <person name="Sun Y."/>
            <person name="Lan Y."/>
            <person name="Juniper S.K."/>
            <person name="Young C.R."/>
            <person name="Angers B."/>
            <person name="Qian P.Y."/>
        </authorList>
    </citation>
    <scope>NUCLEOTIDE SEQUENCE</scope>
    <source>
        <strain evidence="1">P08H-3</strain>
    </source>
</reference>
<organism evidence="1 2">
    <name type="scientific">Paralvinella palmiformis</name>
    <dbReference type="NCBI Taxonomy" id="53620"/>
    <lineage>
        <taxon>Eukaryota</taxon>
        <taxon>Metazoa</taxon>
        <taxon>Spiralia</taxon>
        <taxon>Lophotrochozoa</taxon>
        <taxon>Annelida</taxon>
        <taxon>Polychaeta</taxon>
        <taxon>Sedentaria</taxon>
        <taxon>Canalipalpata</taxon>
        <taxon>Terebellida</taxon>
        <taxon>Terebelliformia</taxon>
        <taxon>Alvinellidae</taxon>
        <taxon>Paralvinella</taxon>
    </lineage>
</organism>